<protein>
    <recommendedName>
        <fullName evidence="4">Zn(2)-C6 fungal-type domain-containing protein</fullName>
    </recommendedName>
</protein>
<dbReference type="GO" id="GO:0000981">
    <property type="term" value="F:DNA-binding transcription factor activity, RNA polymerase II-specific"/>
    <property type="evidence" value="ECO:0007669"/>
    <property type="project" value="InterPro"/>
</dbReference>
<proteinExistence type="predicted"/>
<dbReference type="SUPFAM" id="SSF57701">
    <property type="entry name" value="Zn2/Cys6 DNA-binding domain"/>
    <property type="match status" value="1"/>
</dbReference>
<dbReference type="PROSITE" id="PS00463">
    <property type="entry name" value="ZN2_CY6_FUNGAL_1"/>
    <property type="match status" value="1"/>
</dbReference>
<evidence type="ECO:0000256" key="2">
    <source>
        <dbReference type="ARBA" id="ARBA00023242"/>
    </source>
</evidence>
<dbReference type="AlphaFoldDB" id="A0A165EU06"/>
<feature type="domain" description="Zn(2)-C6 fungal-type" evidence="4">
    <location>
        <begin position="40"/>
        <end position="71"/>
    </location>
</feature>
<feature type="region of interest" description="Disordered" evidence="3">
    <location>
        <begin position="340"/>
        <end position="359"/>
    </location>
</feature>
<dbReference type="OrthoDB" id="2269373at2759"/>
<keyword evidence="2" id="KW-0539">Nucleus</keyword>
<keyword evidence="6" id="KW-1185">Reference proteome</keyword>
<dbReference type="InterPro" id="IPR036864">
    <property type="entry name" value="Zn2-C6_fun-type_DNA-bd_sf"/>
</dbReference>
<comment type="subcellular location">
    <subcellularLocation>
        <location evidence="1">Nucleus</location>
    </subcellularLocation>
</comment>
<reference evidence="5 6" key="1">
    <citation type="journal article" date="2016" name="Mol. Biol. Evol.">
        <title>Comparative Genomics of Early-Diverging Mushroom-Forming Fungi Provides Insights into the Origins of Lignocellulose Decay Capabilities.</title>
        <authorList>
            <person name="Nagy L.G."/>
            <person name="Riley R."/>
            <person name="Tritt A."/>
            <person name="Adam C."/>
            <person name="Daum C."/>
            <person name="Floudas D."/>
            <person name="Sun H."/>
            <person name="Yadav J.S."/>
            <person name="Pangilinan J."/>
            <person name="Larsson K.H."/>
            <person name="Matsuura K."/>
            <person name="Barry K."/>
            <person name="Labutti K."/>
            <person name="Kuo R."/>
            <person name="Ohm R.A."/>
            <person name="Bhattacharya S.S."/>
            <person name="Shirouzu T."/>
            <person name="Yoshinaga Y."/>
            <person name="Martin F.M."/>
            <person name="Grigoriev I.V."/>
            <person name="Hibbett D.S."/>
        </authorList>
    </citation>
    <scope>NUCLEOTIDE SEQUENCE [LARGE SCALE GENOMIC DNA]</scope>
    <source>
        <strain evidence="5 6">93-53</strain>
    </source>
</reference>
<name>A0A165EU06_9APHY</name>
<dbReference type="InParanoid" id="A0A165EU06"/>
<gene>
    <name evidence="5" type="ORF">LAESUDRAFT_105000</name>
</gene>
<evidence type="ECO:0000256" key="1">
    <source>
        <dbReference type="ARBA" id="ARBA00004123"/>
    </source>
</evidence>
<dbReference type="GO" id="GO:0008270">
    <property type="term" value="F:zinc ion binding"/>
    <property type="evidence" value="ECO:0007669"/>
    <property type="project" value="InterPro"/>
</dbReference>
<evidence type="ECO:0000313" key="6">
    <source>
        <dbReference type="Proteomes" id="UP000076871"/>
    </source>
</evidence>
<dbReference type="PROSITE" id="PS50048">
    <property type="entry name" value="ZN2_CY6_FUNGAL_2"/>
    <property type="match status" value="1"/>
</dbReference>
<evidence type="ECO:0000259" key="4">
    <source>
        <dbReference type="PROSITE" id="PS50048"/>
    </source>
</evidence>
<sequence>MNPVPYLQASSPYPEGMSMELDPSSEVDHRRRPRNRPAQSCLNCHISKRKCDRKRPCLRCTQLGVTGLCFYEVDDPALRDDPNIDENTRLRNRIAELESILRAYHGKPGPRWADTVYHGEDAREVWNSQARSHGSPSLQTQVVGGAQMTAQVRSVNASPVVKVEPIADEIQYQLYNLPSNGPSSVPQAQAAASHAYSHHDSSEFYPESYQTGLNDERSSDNYNFQRPSHESDAVPFTCRCLRNPALARPLTAFMTQLRATSQVLRHASGNHDPQDCLVLAHMVELDMIIRNGSPSYSTAYSSVPRVAERGVVMSPSSTLSYEVSSSVSWTTHSGGHTYLHPYGELSSETHRAQPSSQAR</sequence>
<dbReference type="CDD" id="cd00067">
    <property type="entry name" value="GAL4"/>
    <property type="match status" value="1"/>
</dbReference>
<evidence type="ECO:0000256" key="3">
    <source>
        <dbReference type="SAM" id="MobiDB-lite"/>
    </source>
</evidence>
<dbReference type="GeneID" id="63818206"/>
<feature type="region of interest" description="Disordered" evidence="3">
    <location>
        <begin position="185"/>
        <end position="229"/>
    </location>
</feature>
<dbReference type="PANTHER" id="PTHR31001:SF81">
    <property type="entry name" value="ZN(II)2CYS6 TRANSCRIPTION FACTOR"/>
    <property type="match status" value="1"/>
</dbReference>
<dbReference type="PANTHER" id="PTHR31001">
    <property type="entry name" value="UNCHARACTERIZED TRANSCRIPTIONAL REGULATORY PROTEIN"/>
    <property type="match status" value="1"/>
</dbReference>
<dbReference type="GO" id="GO:0005634">
    <property type="term" value="C:nucleus"/>
    <property type="evidence" value="ECO:0007669"/>
    <property type="project" value="UniProtKB-SubCell"/>
</dbReference>
<evidence type="ECO:0000313" key="5">
    <source>
        <dbReference type="EMBL" id="KZT07760.1"/>
    </source>
</evidence>
<dbReference type="InterPro" id="IPR050613">
    <property type="entry name" value="Sec_Metabolite_Reg"/>
</dbReference>
<dbReference type="InterPro" id="IPR001138">
    <property type="entry name" value="Zn2Cys6_DnaBD"/>
</dbReference>
<dbReference type="EMBL" id="KV427618">
    <property type="protein sequence ID" value="KZT07760.1"/>
    <property type="molecule type" value="Genomic_DNA"/>
</dbReference>
<dbReference type="STRING" id="1314785.A0A165EU06"/>
<dbReference type="Gene3D" id="4.10.240.10">
    <property type="entry name" value="Zn(2)-C6 fungal-type DNA-binding domain"/>
    <property type="match status" value="1"/>
</dbReference>
<organism evidence="5 6">
    <name type="scientific">Laetiporus sulphureus 93-53</name>
    <dbReference type="NCBI Taxonomy" id="1314785"/>
    <lineage>
        <taxon>Eukaryota</taxon>
        <taxon>Fungi</taxon>
        <taxon>Dikarya</taxon>
        <taxon>Basidiomycota</taxon>
        <taxon>Agaricomycotina</taxon>
        <taxon>Agaricomycetes</taxon>
        <taxon>Polyporales</taxon>
        <taxon>Laetiporus</taxon>
    </lineage>
</organism>
<dbReference type="RefSeq" id="XP_040765500.1">
    <property type="nucleotide sequence ID" value="XM_040901174.1"/>
</dbReference>
<accession>A0A165EU06</accession>
<feature type="compositionally biased region" description="Low complexity" evidence="3">
    <location>
        <begin position="185"/>
        <end position="195"/>
    </location>
</feature>
<feature type="region of interest" description="Disordered" evidence="3">
    <location>
        <begin position="1"/>
        <end position="37"/>
    </location>
</feature>
<dbReference type="SMART" id="SM00066">
    <property type="entry name" value="GAL4"/>
    <property type="match status" value="1"/>
</dbReference>
<dbReference type="Proteomes" id="UP000076871">
    <property type="component" value="Unassembled WGS sequence"/>
</dbReference>
<dbReference type="Pfam" id="PF00172">
    <property type="entry name" value="Zn_clus"/>
    <property type="match status" value="1"/>
</dbReference>